<gene>
    <name evidence="2" type="ORF">Adt_43552</name>
</gene>
<evidence type="ECO:0000256" key="1">
    <source>
        <dbReference type="RuleBase" id="RU367018"/>
    </source>
</evidence>
<dbReference type="EMBL" id="JBFOLK010000014">
    <property type="protein sequence ID" value="KAL2460132.1"/>
    <property type="molecule type" value="Genomic_DNA"/>
</dbReference>
<dbReference type="AlphaFoldDB" id="A0ABD1P8V1"/>
<dbReference type="PANTHER" id="PTHR31669">
    <property type="entry name" value="PROTEIN FAR1-RELATED SEQUENCE 10-RELATED"/>
    <property type="match status" value="1"/>
</dbReference>
<dbReference type="PANTHER" id="PTHR31669:SF283">
    <property type="entry name" value="PROTEIN FAR1-RELATED SEQUENCE"/>
    <property type="match status" value="1"/>
</dbReference>
<accession>A0ABD1P8V1</accession>
<organism evidence="2 3">
    <name type="scientific">Abeliophyllum distichum</name>
    <dbReference type="NCBI Taxonomy" id="126358"/>
    <lineage>
        <taxon>Eukaryota</taxon>
        <taxon>Viridiplantae</taxon>
        <taxon>Streptophyta</taxon>
        <taxon>Embryophyta</taxon>
        <taxon>Tracheophyta</taxon>
        <taxon>Spermatophyta</taxon>
        <taxon>Magnoliopsida</taxon>
        <taxon>eudicotyledons</taxon>
        <taxon>Gunneridae</taxon>
        <taxon>Pentapetalae</taxon>
        <taxon>asterids</taxon>
        <taxon>lamiids</taxon>
        <taxon>Lamiales</taxon>
        <taxon>Oleaceae</taxon>
        <taxon>Forsythieae</taxon>
        <taxon>Abeliophyllum</taxon>
    </lineage>
</organism>
<proteinExistence type="inferred from homology"/>
<keyword evidence="1" id="KW-0862">Zinc</keyword>
<name>A0ABD1P8V1_9LAMI</name>
<comment type="similarity">
    <text evidence="1">Belongs to the FHY3/FAR1 family.</text>
</comment>
<comment type="caution">
    <text evidence="2">The sequence shown here is derived from an EMBL/GenBank/DDBJ whole genome shotgun (WGS) entry which is preliminary data.</text>
</comment>
<sequence>MLSAIHAVVYDSRSLEEFEHGWSEMIRLYTLQENDWLYGLYKDRSRWVPRFLKTSFWAGTSTTQCSESMNAFFDGYVHAKTSLKQFVEQYEHALRSKVEKEFQADFRSFSQMVPYATKYDMEKQFQEVYTISKFREFQEEFTAKVYCELRYDQMCIAFTKVADDEERTQEIMEWIEFQSNDLSTSKSRQTCGINNIEAEKNSTGNIMNPTYKKTKGAPKKLR</sequence>
<dbReference type="GO" id="GO:0006355">
    <property type="term" value="P:regulation of DNA-templated transcription"/>
    <property type="evidence" value="ECO:0007669"/>
    <property type="project" value="UniProtKB-UniRule"/>
</dbReference>
<keyword evidence="3" id="KW-1185">Reference proteome</keyword>
<evidence type="ECO:0000313" key="2">
    <source>
        <dbReference type="EMBL" id="KAL2460132.1"/>
    </source>
</evidence>
<keyword evidence="1" id="KW-0863">Zinc-finger</keyword>
<comment type="subcellular location">
    <subcellularLocation>
        <location evidence="1">Nucleus</location>
    </subcellularLocation>
</comment>
<protein>
    <recommendedName>
        <fullName evidence="1">Protein FAR1-RELATED SEQUENCE</fullName>
    </recommendedName>
</protein>
<dbReference type="GO" id="GO:0005634">
    <property type="term" value="C:nucleus"/>
    <property type="evidence" value="ECO:0007669"/>
    <property type="project" value="UniProtKB-SubCell"/>
</dbReference>
<reference evidence="3" key="1">
    <citation type="submission" date="2024-07" db="EMBL/GenBank/DDBJ databases">
        <title>Two chromosome-level genome assemblies of Korean endemic species Abeliophyllum distichum and Forsythia ovata (Oleaceae).</title>
        <authorList>
            <person name="Jang H."/>
        </authorList>
    </citation>
    <scope>NUCLEOTIDE SEQUENCE [LARGE SCALE GENOMIC DNA]</scope>
</reference>
<dbReference type="InterPro" id="IPR031052">
    <property type="entry name" value="FHY3/FAR1"/>
</dbReference>
<keyword evidence="1" id="KW-0539">Nucleus</keyword>
<comment type="function">
    <text evidence="1">Putative transcription activator involved in regulating light control of development.</text>
</comment>
<dbReference type="GO" id="GO:0008270">
    <property type="term" value="F:zinc ion binding"/>
    <property type="evidence" value="ECO:0007669"/>
    <property type="project" value="UniProtKB-UniRule"/>
</dbReference>
<evidence type="ECO:0000313" key="3">
    <source>
        <dbReference type="Proteomes" id="UP001604336"/>
    </source>
</evidence>
<keyword evidence="1" id="KW-0479">Metal-binding</keyword>
<dbReference type="Proteomes" id="UP001604336">
    <property type="component" value="Unassembled WGS sequence"/>
</dbReference>